<gene>
    <name evidence="2" type="ORF">LL965_04225</name>
</gene>
<dbReference type="Proteomes" id="UP001199206">
    <property type="component" value="Unassembled WGS sequence"/>
</dbReference>
<accession>A0ABS8HB02</accession>
<evidence type="ECO:0000313" key="3">
    <source>
        <dbReference type="Proteomes" id="UP001199206"/>
    </source>
</evidence>
<keyword evidence="1" id="KW-0812">Transmembrane</keyword>
<reference evidence="2 3" key="1">
    <citation type="submission" date="2021-10" db="EMBL/GenBank/DDBJ databases">
        <title>Genome sequencing of Xanthomonas strains from NCPPB.</title>
        <authorList>
            <person name="Hussein R."/>
            <person name="Harrison J."/>
            <person name="Studholme D.J."/>
            <person name="Vicente J."/>
            <person name="Grant M."/>
        </authorList>
    </citation>
    <scope>NUCLEOTIDE SEQUENCE [LARGE SCALE GENOMIC DNA]</scope>
    <source>
        <strain evidence="2 3">NCPPB 101</strain>
    </source>
</reference>
<keyword evidence="1" id="KW-0472">Membrane</keyword>
<feature type="transmembrane region" description="Helical" evidence="1">
    <location>
        <begin position="43"/>
        <end position="68"/>
    </location>
</feature>
<evidence type="ECO:0000313" key="2">
    <source>
        <dbReference type="EMBL" id="MCC4619321.1"/>
    </source>
</evidence>
<proteinExistence type="predicted"/>
<organism evidence="2 3">
    <name type="scientific">Xanthomonas cassavae CFBP 4642</name>
    <dbReference type="NCBI Taxonomy" id="1219375"/>
    <lineage>
        <taxon>Bacteria</taxon>
        <taxon>Pseudomonadati</taxon>
        <taxon>Pseudomonadota</taxon>
        <taxon>Gammaproteobacteria</taxon>
        <taxon>Lysobacterales</taxon>
        <taxon>Lysobacteraceae</taxon>
        <taxon>Xanthomonas</taxon>
    </lineage>
</organism>
<dbReference type="EMBL" id="JAJGQJ010000005">
    <property type="protein sequence ID" value="MCC4619321.1"/>
    <property type="molecule type" value="Genomic_DNA"/>
</dbReference>
<name>A0ABS8HB02_9XANT</name>
<dbReference type="RefSeq" id="WP_029221796.1">
    <property type="nucleotide sequence ID" value="NZ_CAWLZN010000001.1"/>
</dbReference>
<keyword evidence="3" id="KW-1185">Reference proteome</keyword>
<protein>
    <submittedName>
        <fullName evidence="2">Uncharacterized protein</fullName>
    </submittedName>
</protein>
<sequence>MIPLKALALAVVGLVCAGQGGWTLLHPQSLATVNRAGMLYARFGPTGVGVGMLLMGVAMLAIGALWAWHAWPRSRRGG</sequence>
<keyword evidence="1" id="KW-1133">Transmembrane helix</keyword>
<comment type="caution">
    <text evidence="2">The sequence shown here is derived from an EMBL/GenBank/DDBJ whole genome shotgun (WGS) entry which is preliminary data.</text>
</comment>
<evidence type="ECO:0000256" key="1">
    <source>
        <dbReference type="SAM" id="Phobius"/>
    </source>
</evidence>